<feature type="binding site" evidence="2">
    <location>
        <position position="60"/>
    </location>
    <ligand>
        <name>Zn(2+)</name>
        <dbReference type="ChEBI" id="CHEBI:29105"/>
        <label>2</label>
    </ligand>
</feature>
<keyword evidence="2" id="KW-0862">Zinc</keyword>
<feature type="binding site" evidence="2">
    <location>
        <position position="10"/>
    </location>
    <ligand>
        <name>Zn(2+)</name>
        <dbReference type="ChEBI" id="CHEBI:29105"/>
        <label>1</label>
    </ligand>
</feature>
<feature type="binding site" evidence="2">
    <location>
        <position position="8"/>
    </location>
    <ligand>
        <name>Zn(2+)</name>
        <dbReference type="ChEBI" id="CHEBI:29105"/>
        <label>2</label>
    </ligand>
</feature>
<feature type="binding site" evidence="2">
    <location>
        <position position="104"/>
    </location>
    <ligand>
        <name>Zn(2+)</name>
        <dbReference type="ChEBI" id="CHEBI:29105"/>
        <label>2</label>
    </ligand>
</feature>
<dbReference type="InterPro" id="IPR007035">
    <property type="entry name" value="Peptidase_M55"/>
</dbReference>
<keyword evidence="2" id="KW-0479">Metal-binding</keyword>
<dbReference type="STRING" id="1313296.SAMN05661091_5616"/>
<dbReference type="Gene3D" id="3.40.50.10780">
    <property type="entry name" value="Dipeptide transport protein"/>
    <property type="match status" value="1"/>
</dbReference>
<dbReference type="CDD" id="cd08663">
    <property type="entry name" value="DAP_dppA_1"/>
    <property type="match status" value="1"/>
</dbReference>
<dbReference type="InterPro" id="IPR027476">
    <property type="entry name" value="DppA_N"/>
</dbReference>
<name>A0A1X7HT87_9BACL</name>
<dbReference type="InterPro" id="IPR036177">
    <property type="entry name" value="Peptidase_M55_sf"/>
</dbReference>
<evidence type="ECO:0000256" key="2">
    <source>
        <dbReference type="PIRSR" id="PIRSR015853-2"/>
    </source>
</evidence>
<feature type="binding site" evidence="2">
    <location>
        <position position="8"/>
    </location>
    <ligand>
        <name>Zn(2+)</name>
        <dbReference type="ChEBI" id="CHEBI:29105"/>
        <label>1</label>
    </ligand>
</feature>
<dbReference type="RefSeq" id="WP_208916203.1">
    <property type="nucleotide sequence ID" value="NZ_LT840184.1"/>
</dbReference>
<protein>
    <submittedName>
        <fullName evidence="3">D-amino peptidase</fullName>
    </submittedName>
</protein>
<accession>A0A1X7HT87</accession>
<sequence length="264" mass="29043">MKIYVCVDMEGIAGIVLPSQLRQGESFYQEGRHLMTEEVNAVVDGLLEAGATEVIVRDMHASGFNLLIDQLHPDASYFMGASKIEDRFPGIDSSFHGAILLGYHAMAGTKHAVRDHTFSSMTFIGMELNGQPIGEIGIDSLLLGLHQVPVLLVTGDDKTCQEAEQILPHTTTYQTKTAWGRHSALMKSPRKVNMEIKEAVKQALFNQAQCLPYSSTGPYELKVQYMSTDLADAVQTDGIHQVRLDGLTIVYKDTNLVSLFSKAL</sequence>
<feature type="binding site" evidence="2">
    <location>
        <position position="135"/>
    </location>
    <ligand>
        <name>Zn(2+)</name>
        <dbReference type="ChEBI" id="CHEBI:29105"/>
        <label>2</label>
    </ligand>
</feature>
<proteinExistence type="predicted"/>
<dbReference type="Gene3D" id="3.30.1360.130">
    <property type="entry name" value="Dipeptide transport protein"/>
    <property type="match status" value="1"/>
</dbReference>
<dbReference type="GO" id="GO:0046872">
    <property type="term" value="F:metal ion binding"/>
    <property type="evidence" value="ECO:0007669"/>
    <property type="project" value="UniProtKB-KW"/>
</dbReference>
<dbReference type="SUPFAM" id="SSF63992">
    <property type="entry name" value="Dipeptide transport protein"/>
    <property type="match status" value="1"/>
</dbReference>
<dbReference type="Proteomes" id="UP000192940">
    <property type="component" value="Chromosome I"/>
</dbReference>
<dbReference type="PIRSF" id="PIRSF015853">
    <property type="entry name" value="Pep_DppA"/>
    <property type="match status" value="1"/>
</dbReference>
<evidence type="ECO:0000313" key="3">
    <source>
        <dbReference type="EMBL" id="SMF91908.1"/>
    </source>
</evidence>
<evidence type="ECO:0000313" key="4">
    <source>
        <dbReference type="Proteomes" id="UP000192940"/>
    </source>
</evidence>
<dbReference type="EMBL" id="LT840184">
    <property type="protein sequence ID" value="SMF91908.1"/>
    <property type="molecule type" value="Genomic_DNA"/>
</dbReference>
<feature type="active site" description="Nucleophile" evidence="1">
    <location>
        <position position="116"/>
    </location>
</feature>
<gene>
    <name evidence="3" type="ORF">SAMN05661091_5616</name>
</gene>
<evidence type="ECO:0000256" key="1">
    <source>
        <dbReference type="PIRSR" id="PIRSR015853-1"/>
    </source>
</evidence>
<organism evidence="3 4">
    <name type="scientific">Paenibacillus uliginis N3/975</name>
    <dbReference type="NCBI Taxonomy" id="1313296"/>
    <lineage>
        <taxon>Bacteria</taxon>
        <taxon>Bacillati</taxon>
        <taxon>Bacillota</taxon>
        <taxon>Bacilli</taxon>
        <taxon>Bacillales</taxon>
        <taxon>Paenibacillaceae</taxon>
        <taxon>Paenibacillus</taxon>
    </lineage>
</organism>
<dbReference type="AlphaFoldDB" id="A0A1X7HT87"/>
<dbReference type="Pfam" id="PF04951">
    <property type="entry name" value="Peptidase_M55"/>
    <property type="match status" value="1"/>
</dbReference>
<keyword evidence="4" id="KW-1185">Reference proteome</keyword>
<reference evidence="4" key="1">
    <citation type="submission" date="2017-04" db="EMBL/GenBank/DDBJ databases">
        <authorList>
            <person name="Varghese N."/>
            <person name="Submissions S."/>
        </authorList>
    </citation>
    <scope>NUCLEOTIDE SEQUENCE [LARGE SCALE GENOMIC DNA]</scope>
    <source>
        <strain evidence="4">N3/975</strain>
    </source>
</reference>